<feature type="region of interest" description="Disordered" evidence="1">
    <location>
        <begin position="86"/>
        <end position="127"/>
    </location>
</feature>
<keyword evidence="3" id="KW-1185">Reference proteome</keyword>
<proteinExistence type="predicted"/>
<reference evidence="2 3" key="2">
    <citation type="journal article" date="2013" name="Plant Cell Physiol.">
        <title>Rice Annotation Project Database (RAP-DB): an integrative and interactive database for rice genomics.</title>
        <authorList>
            <person name="Sakai H."/>
            <person name="Lee S.S."/>
            <person name="Tanaka T."/>
            <person name="Numa H."/>
            <person name="Kim J."/>
            <person name="Kawahara Y."/>
            <person name="Wakimoto H."/>
            <person name="Yang C.C."/>
            <person name="Iwamoto M."/>
            <person name="Abe T."/>
            <person name="Yamada Y."/>
            <person name="Muto A."/>
            <person name="Inokuchi H."/>
            <person name="Ikemura T."/>
            <person name="Matsumoto T."/>
            <person name="Sasaki T."/>
            <person name="Itoh T."/>
        </authorList>
    </citation>
    <scope>NUCLEOTIDE SEQUENCE [LARGE SCALE GENOMIC DNA]</scope>
    <source>
        <strain evidence="3">cv. Nipponbare</strain>
    </source>
</reference>
<evidence type="ECO:0000256" key="1">
    <source>
        <dbReference type="SAM" id="MobiDB-lite"/>
    </source>
</evidence>
<accession>A0A0P0VQ48</accession>
<dbReference type="EMBL" id="AP014958">
    <property type="protein sequence ID" value="BAS81099.1"/>
    <property type="molecule type" value="Genomic_DNA"/>
</dbReference>
<evidence type="ECO:0000313" key="2">
    <source>
        <dbReference type="EMBL" id="BAS81099.1"/>
    </source>
</evidence>
<name>A0A0P0VQ48_ORYSJ</name>
<dbReference type="Proteomes" id="UP000059680">
    <property type="component" value="Chromosome 2"/>
</dbReference>
<sequence length="138" mass="14943">MQTYGPVRRCVVAGWYVRLPCPREWATGRSAALPPRIRRGARFRGARARVRVRVRERESVPASPARRAATQRAATGIVGVAGGVGARARSSSSSSAGVGRVPRHGTGRTRPFGRGITRCRGGPVESSRYRTVRDNSCM</sequence>
<dbReference type="AlphaFoldDB" id="A0A0P0VQ48"/>
<reference evidence="2 3" key="3">
    <citation type="journal article" date="2013" name="Rice">
        <title>Improvement of the Oryza sativa Nipponbare reference genome using next generation sequence and optical map data.</title>
        <authorList>
            <person name="Kawahara Y."/>
            <person name="de la Bastide M."/>
            <person name="Hamilton J.P."/>
            <person name="Kanamori H."/>
            <person name="McCombie W.R."/>
            <person name="Ouyang S."/>
            <person name="Schwartz D.C."/>
            <person name="Tanaka T."/>
            <person name="Wu J."/>
            <person name="Zhou S."/>
            <person name="Childs K.L."/>
            <person name="Davidson R.M."/>
            <person name="Lin H."/>
            <person name="Quesada-Ocampo L."/>
            <person name="Vaillancourt B."/>
            <person name="Sakai H."/>
            <person name="Lee S.S."/>
            <person name="Kim J."/>
            <person name="Numa H."/>
            <person name="Itoh T."/>
            <person name="Buell C.R."/>
            <person name="Matsumoto T."/>
        </authorList>
    </citation>
    <scope>NUCLEOTIDE SEQUENCE [LARGE SCALE GENOMIC DNA]</scope>
    <source>
        <strain evidence="3">cv. Nipponbare</strain>
    </source>
</reference>
<evidence type="ECO:0000313" key="3">
    <source>
        <dbReference type="Proteomes" id="UP000059680"/>
    </source>
</evidence>
<dbReference type="InParanoid" id="A0A0P0VQ48"/>
<feature type="compositionally biased region" description="Low complexity" evidence="1">
    <location>
        <begin position="86"/>
        <end position="100"/>
    </location>
</feature>
<organism evidence="2 3">
    <name type="scientific">Oryza sativa subsp. japonica</name>
    <name type="common">Rice</name>
    <dbReference type="NCBI Taxonomy" id="39947"/>
    <lineage>
        <taxon>Eukaryota</taxon>
        <taxon>Viridiplantae</taxon>
        <taxon>Streptophyta</taxon>
        <taxon>Embryophyta</taxon>
        <taxon>Tracheophyta</taxon>
        <taxon>Spermatophyta</taxon>
        <taxon>Magnoliopsida</taxon>
        <taxon>Liliopsida</taxon>
        <taxon>Poales</taxon>
        <taxon>Poaceae</taxon>
        <taxon>BOP clade</taxon>
        <taxon>Oryzoideae</taxon>
        <taxon>Oryzeae</taxon>
        <taxon>Oryzinae</taxon>
        <taxon>Oryza</taxon>
        <taxon>Oryza sativa</taxon>
    </lineage>
</organism>
<protein>
    <submittedName>
        <fullName evidence="2">Os02g0769300 protein</fullName>
    </submittedName>
</protein>
<dbReference type="PaxDb" id="39947-A0A0P0VQ48"/>
<reference evidence="3" key="1">
    <citation type="journal article" date="2005" name="Nature">
        <title>The map-based sequence of the rice genome.</title>
        <authorList>
            <consortium name="International rice genome sequencing project (IRGSP)"/>
            <person name="Matsumoto T."/>
            <person name="Wu J."/>
            <person name="Kanamori H."/>
            <person name="Katayose Y."/>
            <person name="Fujisawa M."/>
            <person name="Namiki N."/>
            <person name="Mizuno H."/>
            <person name="Yamamoto K."/>
            <person name="Antonio B.A."/>
            <person name="Baba T."/>
            <person name="Sakata K."/>
            <person name="Nagamura Y."/>
            <person name="Aoki H."/>
            <person name="Arikawa K."/>
            <person name="Arita K."/>
            <person name="Bito T."/>
            <person name="Chiden Y."/>
            <person name="Fujitsuka N."/>
            <person name="Fukunaka R."/>
            <person name="Hamada M."/>
            <person name="Harada C."/>
            <person name="Hayashi A."/>
            <person name="Hijishita S."/>
            <person name="Honda M."/>
            <person name="Hosokawa S."/>
            <person name="Ichikawa Y."/>
            <person name="Idonuma A."/>
            <person name="Iijima M."/>
            <person name="Ikeda M."/>
            <person name="Ikeno M."/>
            <person name="Ito K."/>
            <person name="Ito S."/>
            <person name="Ito T."/>
            <person name="Ito Y."/>
            <person name="Ito Y."/>
            <person name="Iwabuchi A."/>
            <person name="Kamiya K."/>
            <person name="Karasawa W."/>
            <person name="Kurita K."/>
            <person name="Katagiri S."/>
            <person name="Kikuta A."/>
            <person name="Kobayashi H."/>
            <person name="Kobayashi N."/>
            <person name="Machita K."/>
            <person name="Maehara T."/>
            <person name="Masukawa M."/>
            <person name="Mizubayashi T."/>
            <person name="Mukai Y."/>
            <person name="Nagasaki H."/>
            <person name="Nagata Y."/>
            <person name="Naito S."/>
            <person name="Nakashima M."/>
            <person name="Nakama Y."/>
            <person name="Nakamichi Y."/>
            <person name="Nakamura M."/>
            <person name="Meguro A."/>
            <person name="Negishi M."/>
            <person name="Ohta I."/>
            <person name="Ohta T."/>
            <person name="Okamoto M."/>
            <person name="Ono N."/>
            <person name="Saji S."/>
            <person name="Sakaguchi M."/>
            <person name="Sakai K."/>
            <person name="Shibata M."/>
            <person name="Shimokawa T."/>
            <person name="Song J."/>
            <person name="Takazaki Y."/>
            <person name="Terasawa K."/>
            <person name="Tsugane M."/>
            <person name="Tsuji K."/>
            <person name="Ueda S."/>
            <person name="Waki K."/>
            <person name="Yamagata H."/>
            <person name="Yamamoto M."/>
            <person name="Yamamoto S."/>
            <person name="Yamane H."/>
            <person name="Yoshiki S."/>
            <person name="Yoshihara R."/>
            <person name="Yukawa K."/>
            <person name="Zhong H."/>
            <person name="Yano M."/>
            <person name="Yuan Q."/>
            <person name="Ouyang S."/>
            <person name="Liu J."/>
            <person name="Jones K.M."/>
            <person name="Gansberger K."/>
            <person name="Moffat K."/>
            <person name="Hill J."/>
            <person name="Bera J."/>
            <person name="Fadrosh D."/>
            <person name="Jin S."/>
            <person name="Johri S."/>
            <person name="Kim M."/>
            <person name="Overton L."/>
            <person name="Reardon M."/>
            <person name="Tsitrin T."/>
            <person name="Vuong H."/>
            <person name="Weaver B."/>
            <person name="Ciecko A."/>
            <person name="Tallon L."/>
            <person name="Jackson J."/>
            <person name="Pai G."/>
            <person name="Aken S.V."/>
            <person name="Utterback T."/>
            <person name="Reidmuller S."/>
            <person name="Feldblyum T."/>
            <person name="Hsiao J."/>
            <person name="Zismann V."/>
            <person name="Iobst S."/>
            <person name="de Vazeille A.R."/>
            <person name="Buell C.R."/>
            <person name="Ying K."/>
            <person name="Li Y."/>
            <person name="Lu T."/>
            <person name="Huang Y."/>
            <person name="Zhao Q."/>
            <person name="Feng Q."/>
            <person name="Zhang L."/>
            <person name="Zhu J."/>
            <person name="Weng Q."/>
            <person name="Mu J."/>
            <person name="Lu Y."/>
            <person name="Fan D."/>
            <person name="Liu Y."/>
            <person name="Guan J."/>
            <person name="Zhang Y."/>
            <person name="Yu S."/>
            <person name="Liu X."/>
            <person name="Zhang Y."/>
            <person name="Hong G."/>
            <person name="Han B."/>
            <person name="Choisne N."/>
            <person name="Demange N."/>
            <person name="Orjeda G."/>
            <person name="Samain S."/>
            <person name="Cattolico L."/>
            <person name="Pelletier E."/>
            <person name="Couloux A."/>
            <person name="Segurens B."/>
            <person name="Wincker P."/>
            <person name="D'Hont A."/>
            <person name="Scarpelli C."/>
            <person name="Weissenbach J."/>
            <person name="Salanoubat M."/>
            <person name="Quetier F."/>
            <person name="Yu Y."/>
            <person name="Kim H.R."/>
            <person name="Rambo T."/>
            <person name="Currie J."/>
            <person name="Collura K."/>
            <person name="Luo M."/>
            <person name="Yang T."/>
            <person name="Ammiraju J.S.S."/>
            <person name="Engler F."/>
            <person name="Soderlund C."/>
            <person name="Wing R.A."/>
            <person name="Palmer L.E."/>
            <person name="de la Bastide M."/>
            <person name="Spiegel L."/>
            <person name="Nascimento L."/>
            <person name="Zutavern T."/>
            <person name="O'Shaughnessy A."/>
            <person name="Dike S."/>
            <person name="Dedhia N."/>
            <person name="Preston R."/>
            <person name="Balija V."/>
            <person name="McCombie W.R."/>
            <person name="Chow T."/>
            <person name="Chen H."/>
            <person name="Chung M."/>
            <person name="Chen C."/>
            <person name="Shaw J."/>
            <person name="Wu H."/>
            <person name="Hsiao K."/>
            <person name="Chao Y."/>
            <person name="Chu M."/>
            <person name="Cheng C."/>
            <person name="Hour A."/>
            <person name="Lee P."/>
            <person name="Lin S."/>
            <person name="Lin Y."/>
            <person name="Liou J."/>
            <person name="Liu S."/>
            <person name="Hsing Y."/>
            <person name="Raghuvanshi S."/>
            <person name="Mohanty A."/>
            <person name="Bharti A.K."/>
            <person name="Gaur A."/>
            <person name="Gupta V."/>
            <person name="Kumar D."/>
            <person name="Ravi V."/>
            <person name="Vij S."/>
            <person name="Kapur A."/>
            <person name="Khurana P."/>
            <person name="Khurana P."/>
            <person name="Khurana J.P."/>
            <person name="Tyagi A.K."/>
            <person name="Gaikwad K."/>
            <person name="Singh A."/>
            <person name="Dalal V."/>
            <person name="Srivastava S."/>
            <person name="Dixit A."/>
            <person name="Pal A.K."/>
            <person name="Ghazi I.A."/>
            <person name="Yadav M."/>
            <person name="Pandit A."/>
            <person name="Bhargava A."/>
            <person name="Sureshbabu K."/>
            <person name="Batra K."/>
            <person name="Sharma T.R."/>
            <person name="Mohapatra T."/>
            <person name="Singh N.K."/>
            <person name="Messing J."/>
            <person name="Nelson A.B."/>
            <person name="Fuks G."/>
            <person name="Kavchok S."/>
            <person name="Keizer G."/>
            <person name="Linton E."/>
            <person name="Llaca V."/>
            <person name="Song R."/>
            <person name="Tanyolac B."/>
            <person name="Young S."/>
            <person name="Ho-Il K."/>
            <person name="Hahn J.H."/>
            <person name="Sangsakoo G."/>
            <person name="Vanavichit A."/>
            <person name="de Mattos Luiz.A.T."/>
            <person name="Zimmer P.D."/>
            <person name="Malone G."/>
            <person name="Dellagostin O."/>
            <person name="de Oliveira A.C."/>
            <person name="Bevan M."/>
            <person name="Bancroft I."/>
            <person name="Minx P."/>
            <person name="Cordum H."/>
            <person name="Wilson R."/>
            <person name="Cheng Z."/>
            <person name="Jin W."/>
            <person name="Jiang J."/>
            <person name="Leong S.A."/>
            <person name="Iwama H."/>
            <person name="Gojobori T."/>
            <person name="Itoh T."/>
            <person name="Niimura Y."/>
            <person name="Fujii Y."/>
            <person name="Habara T."/>
            <person name="Sakai H."/>
            <person name="Sato Y."/>
            <person name="Wilson G."/>
            <person name="Kumar K."/>
            <person name="McCouch S."/>
            <person name="Juretic N."/>
            <person name="Hoen D."/>
            <person name="Wright S."/>
            <person name="Bruskiewich R."/>
            <person name="Bureau T."/>
            <person name="Miyao A."/>
            <person name="Hirochika H."/>
            <person name="Nishikawa T."/>
            <person name="Kadowaki K."/>
            <person name="Sugiura M."/>
            <person name="Burr B."/>
            <person name="Sasaki T."/>
        </authorList>
    </citation>
    <scope>NUCLEOTIDE SEQUENCE [LARGE SCALE GENOMIC DNA]</scope>
    <source>
        <strain evidence="3">cv. Nipponbare</strain>
    </source>
</reference>
<gene>
    <name evidence="2" type="ordered locus">Os02g0769300</name>
    <name evidence="2" type="ORF">OSNPB_020769300</name>
</gene>